<accession>D8UAV6</accession>
<dbReference type="InterPro" id="IPR036291">
    <property type="entry name" value="NAD(P)-bd_dom_sf"/>
</dbReference>
<dbReference type="PANTHER" id="PTHR48107:SF16">
    <property type="entry name" value="NADPH-DEPENDENT ALDEHYDE REDUCTASE 1, CHLOROPLASTIC"/>
    <property type="match status" value="1"/>
</dbReference>
<dbReference type="FunFam" id="3.40.50.720:FF:000084">
    <property type="entry name" value="Short-chain dehydrogenase reductase"/>
    <property type="match status" value="1"/>
</dbReference>
<dbReference type="GO" id="GO:0016614">
    <property type="term" value="F:oxidoreductase activity, acting on CH-OH group of donors"/>
    <property type="evidence" value="ECO:0007669"/>
    <property type="project" value="UniProtKB-ARBA"/>
</dbReference>
<sequence>MAVIEALRNRHLVIPEEDAYHAGRSEVSDAEVEAVLKEATPGKAPGLDGIPIELYKVGVPWFGLIVLPPDVQRIVTALAYLPPVEDVDDHPTFQATMETESMRTTKEKVMATAANVAESAEHAVQAIKDNIPIMPEGQTYQPGIEAEMWTKPEVIRESYVGADKLLGRVALITGGDSGIGRSVAVHFAREGADVFIMYLDEHEDAEVTKKLVEGEGRRCVTMAANVRDHKSCCETVERCVRELGKLDILVNNAAIQHYRSSITDIKDEEMEATFETNILGPFYMSMAAVKHLPEGTGCIINTASVTAYAGEAHLLDYSATKGAMIAFTRALSQQLSDKGIRVNAVAPGPIWTPLIPATFPRSAILTWQKQVPMQRAGQPSEVGPCYVFLASADGTYFSGQVLHPNGGLPVNS</sequence>
<dbReference type="Gene3D" id="3.40.50.720">
    <property type="entry name" value="NAD(P)-binding Rossmann-like Domain"/>
    <property type="match status" value="1"/>
</dbReference>
<dbReference type="PANTHER" id="PTHR48107">
    <property type="entry name" value="NADPH-DEPENDENT ALDEHYDE REDUCTASE-LIKE PROTEIN, CHLOROPLASTIC-RELATED"/>
    <property type="match status" value="1"/>
</dbReference>
<protein>
    <submittedName>
        <fullName evidence="3">Uncharacterized protein</fullName>
    </submittedName>
</protein>
<dbReference type="InParanoid" id="D8UAV6"/>
<comment type="similarity">
    <text evidence="1">Belongs to the short-chain dehydrogenases/reductases (SDR) family.</text>
</comment>
<dbReference type="GeneID" id="9614581"/>
<dbReference type="PROSITE" id="PS00061">
    <property type="entry name" value="ADH_SHORT"/>
    <property type="match status" value="1"/>
</dbReference>
<name>D8UAV6_VOLCA</name>
<reference evidence="3 4" key="1">
    <citation type="journal article" date="2010" name="Science">
        <title>Genomic analysis of organismal complexity in the multicellular green alga Volvox carteri.</title>
        <authorList>
            <person name="Prochnik S.E."/>
            <person name="Umen J."/>
            <person name="Nedelcu A.M."/>
            <person name="Hallmann A."/>
            <person name="Miller S.M."/>
            <person name="Nishii I."/>
            <person name="Ferris P."/>
            <person name="Kuo A."/>
            <person name="Mitros T."/>
            <person name="Fritz-Laylin L.K."/>
            <person name="Hellsten U."/>
            <person name="Chapman J."/>
            <person name="Simakov O."/>
            <person name="Rensing S.A."/>
            <person name="Terry A."/>
            <person name="Pangilinan J."/>
            <person name="Kapitonov V."/>
            <person name="Jurka J."/>
            <person name="Salamov A."/>
            <person name="Shapiro H."/>
            <person name="Schmutz J."/>
            <person name="Grimwood J."/>
            <person name="Lindquist E."/>
            <person name="Lucas S."/>
            <person name="Grigoriev I.V."/>
            <person name="Schmitt R."/>
            <person name="Kirk D."/>
            <person name="Rokhsar D.S."/>
        </authorList>
    </citation>
    <scope>NUCLEOTIDE SEQUENCE [LARGE SCALE GENOMIC DNA]</scope>
    <source>
        <strain evidence="4">f. Nagariensis / Eve</strain>
    </source>
</reference>
<proteinExistence type="inferred from homology"/>
<evidence type="ECO:0000313" key="4">
    <source>
        <dbReference type="Proteomes" id="UP000001058"/>
    </source>
</evidence>
<dbReference type="AlphaFoldDB" id="D8UAV6"/>
<dbReference type="PRINTS" id="PR00080">
    <property type="entry name" value="SDRFAMILY"/>
</dbReference>
<organism evidence="4">
    <name type="scientific">Volvox carteri f. nagariensis</name>
    <dbReference type="NCBI Taxonomy" id="3068"/>
    <lineage>
        <taxon>Eukaryota</taxon>
        <taxon>Viridiplantae</taxon>
        <taxon>Chlorophyta</taxon>
        <taxon>core chlorophytes</taxon>
        <taxon>Chlorophyceae</taxon>
        <taxon>CS clade</taxon>
        <taxon>Chlamydomonadales</taxon>
        <taxon>Volvocaceae</taxon>
        <taxon>Volvox</taxon>
    </lineage>
</organism>
<dbReference type="PRINTS" id="PR00081">
    <property type="entry name" value="GDHRDH"/>
</dbReference>
<dbReference type="InterPro" id="IPR002347">
    <property type="entry name" value="SDR_fam"/>
</dbReference>
<evidence type="ECO:0000313" key="3">
    <source>
        <dbReference type="EMBL" id="EFJ43225.1"/>
    </source>
</evidence>
<dbReference type="Proteomes" id="UP000001058">
    <property type="component" value="Unassembled WGS sequence"/>
</dbReference>
<dbReference type="InterPro" id="IPR020904">
    <property type="entry name" value="Sc_DH/Rdtase_CS"/>
</dbReference>
<dbReference type="Pfam" id="PF13561">
    <property type="entry name" value="adh_short_C2"/>
    <property type="match status" value="1"/>
</dbReference>
<dbReference type="OrthoDB" id="47007at2759"/>
<evidence type="ECO:0000256" key="2">
    <source>
        <dbReference type="ARBA" id="ARBA00023002"/>
    </source>
</evidence>
<dbReference type="RefSeq" id="XP_002955800.1">
    <property type="nucleotide sequence ID" value="XM_002955754.1"/>
</dbReference>
<dbReference type="KEGG" id="vcn:VOLCADRAFT_106953"/>
<gene>
    <name evidence="3" type="ORF">VOLCADRAFT_106953</name>
</gene>
<dbReference type="EMBL" id="GL378375">
    <property type="protein sequence ID" value="EFJ43225.1"/>
    <property type="molecule type" value="Genomic_DNA"/>
</dbReference>
<evidence type="ECO:0000256" key="1">
    <source>
        <dbReference type="ARBA" id="ARBA00006484"/>
    </source>
</evidence>
<dbReference type="STRING" id="3068.D8UAV6"/>
<keyword evidence="4" id="KW-1185">Reference proteome</keyword>
<dbReference type="CDD" id="cd05355">
    <property type="entry name" value="SDR_c1"/>
    <property type="match status" value="1"/>
</dbReference>
<keyword evidence="2" id="KW-0560">Oxidoreductase</keyword>
<dbReference type="SUPFAM" id="SSF51735">
    <property type="entry name" value="NAD(P)-binding Rossmann-fold domains"/>
    <property type="match status" value="1"/>
</dbReference>
<dbReference type="eggNOG" id="KOG0725">
    <property type="taxonomic scope" value="Eukaryota"/>
</dbReference>